<evidence type="ECO:0000313" key="2">
    <source>
        <dbReference type="EMBL" id="KKL68158.1"/>
    </source>
</evidence>
<organism evidence="2">
    <name type="scientific">marine sediment metagenome</name>
    <dbReference type="NCBI Taxonomy" id="412755"/>
    <lineage>
        <taxon>unclassified sequences</taxon>
        <taxon>metagenomes</taxon>
        <taxon>ecological metagenomes</taxon>
    </lineage>
</organism>
<feature type="region of interest" description="Disordered" evidence="1">
    <location>
        <begin position="1"/>
        <end position="21"/>
    </location>
</feature>
<gene>
    <name evidence="2" type="ORF">LCGC14_2127760</name>
</gene>
<protein>
    <submittedName>
        <fullName evidence="2">Uncharacterized protein</fullName>
    </submittedName>
</protein>
<comment type="caution">
    <text evidence="2">The sequence shown here is derived from an EMBL/GenBank/DDBJ whole genome shotgun (WGS) entry which is preliminary data.</text>
</comment>
<evidence type="ECO:0000256" key="1">
    <source>
        <dbReference type="SAM" id="MobiDB-lite"/>
    </source>
</evidence>
<reference evidence="2" key="1">
    <citation type="journal article" date="2015" name="Nature">
        <title>Complex archaea that bridge the gap between prokaryotes and eukaryotes.</title>
        <authorList>
            <person name="Spang A."/>
            <person name="Saw J.H."/>
            <person name="Jorgensen S.L."/>
            <person name="Zaremba-Niedzwiedzka K."/>
            <person name="Martijn J."/>
            <person name="Lind A.E."/>
            <person name="van Eijk R."/>
            <person name="Schleper C."/>
            <person name="Guy L."/>
            <person name="Ettema T.J."/>
        </authorList>
    </citation>
    <scope>NUCLEOTIDE SEQUENCE</scope>
</reference>
<name>A0A0F9E2A5_9ZZZZ</name>
<sequence length="76" mass="7939">STPSVTWTIRHHATDRNNAGNAVVTAGTTTTSTTTGSDVTSFDDATIPADSYIWLETTAKSGTVTEIHVTLIGTVD</sequence>
<feature type="non-terminal residue" evidence="2">
    <location>
        <position position="1"/>
    </location>
</feature>
<dbReference type="AlphaFoldDB" id="A0A0F9E2A5"/>
<proteinExistence type="predicted"/>
<dbReference type="EMBL" id="LAZR01026619">
    <property type="protein sequence ID" value="KKL68158.1"/>
    <property type="molecule type" value="Genomic_DNA"/>
</dbReference>
<accession>A0A0F9E2A5</accession>